<dbReference type="Proteomes" id="UP000692954">
    <property type="component" value="Unassembled WGS sequence"/>
</dbReference>
<proteinExistence type="predicted"/>
<reference evidence="1" key="1">
    <citation type="submission" date="2021-01" db="EMBL/GenBank/DDBJ databases">
        <authorList>
            <consortium name="Genoscope - CEA"/>
            <person name="William W."/>
        </authorList>
    </citation>
    <scope>NUCLEOTIDE SEQUENCE</scope>
</reference>
<accession>A0A8S1L234</accession>
<evidence type="ECO:0000313" key="2">
    <source>
        <dbReference type="Proteomes" id="UP000692954"/>
    </source>
</evidence>
<dbReference type="EMBL" id="CAJJDN010000013">
    <property type="protein sequence ID" value="CAD8059432.1"/>
    <property type="molecule type" value="Genomic_DNA"/>
</dbReference>
<keyword evidence="2" id="KW-1185">Reference proteome</keyword>
<dbReference type="OrthoDB" id="6738456at2759"/>
<organism evidence="1 2">
    <name type="scientific">Paramecium sonneborni</name>
    <dbReference type="NCBI Taxonomy" id="65129"/>
    <lineage>
        <taxon>Eukaryota</taxon>
        <taxon>Sar</taxon>
        <taxon>Alveolata</taxon>
        <taxon>Ciliophora</taxon>
        <taxon>Intramacronucleata</taxon>
        <taxon>Oligohymenophorea</taxon>
        <taxon>Peniculida</taxon>
        <taxon>Parameciidae</taxon>
        <taxon>Paramecium</taxon>
    </lineage>
</organism>
<gene>
    <name evidence="1" type="ORF">PSON_ATCC_30995.1.T0130255</name>
</gene>
<sequence length="130" mass="15745">MEFQYIKQNSFEQRYLESFKLKQKNPNLLPIIIEQNMPKYIFEKSKNPEKLQKFQKIAVNKTLSVEMLLEQLRQKYQEFVGHQGSLYFIVGRNKLLLNFYNTNCLEDLYQKYAEKDGWLYLVIKQMECLS</sequence>
<protein>
    <recommendedName>
        <fullName evidence="3">Autophagy-related protein</fullName>
    </recommendedName>
</protein>
<name>A0A8S1L234_9CILI</name>
<comment type="caution">
    <text evidence="1">The sequence shown here is derived from an EMBL/GenBank/DDBJ whole genome shotgun (WGS) entry which is preliminary data.</text>
</comment>
<evidence type="ECO:0008006" key="3">
    <source>
        <dbReference type="Google" id="ProtNLM"/>
    </source>
</evidence>
<dbReference type="AlphaFoldDB" id="A0A8S1L234"/>
<evidence type="ECO:0000313" key="1">
    <source>
        <dbReference type="EMBL" id="CAD8059432.1"/>
    </source>
</evidence>